<dbReference type="Gene3D" id="3.10.50.40">
    <property type="match status" value="2"/>
</dbReference>
<dbReference type="GO" id="GO:0003755">
    <property type="term" value="F:peptidyl-prolyl cis-trans isomerase activity"/>
    <property type="evidence" value="ECO:0007669"/>
    <property type="project" value="UniProtKB-KW"/>
</dbReference>
<dbReference type="STRING" id="1168289.GCA_000259075_02869"/>
<name>A0A2T0XDI2_9BACT</name>
<evidence type="ECO:0000256" key="2">
    <source>
        <dbReference type="PROSITE-ProRule" id="PRU00278"/>
    </source>
</evidence>
<dbReference type="InterPro" id="IPR000297">
    <property type="entry name" value="PPIase_PpiC"/>
</dbReference>
<keyword evidence="2" id="KW-0413">Isomerase</keyword>
<organism evidence="5 6">
    <name type="scientific">Marinilabilia salmonicolor</name>
    <dbReference type="NCBI Taxonomy" id="989"/>
    <lineage>
        <taxon>Bacteria</taxon>
        <taxon>Pseudomonadati</taxon>
        <taxon>Bacteroidota</taxon>
        <taxon>Bacteroidia</taxon>
        <taxon>Marinilabiliales</taxon>
        <taxon>Marinilabiliaceae</taxon>
        <taxon>Marinilabilia</taxon>
    </lineage>
</organism>
<sequence>MQINIHRVRLPFLLILIFSSLLAQGQKNVIDQVVAVVGDEPVLRSDIEFQHQQALMEGVDFPGDMKCHILEQMMVQKLLLEQAKIDSVEVSENQVLMTVDRQINEFINRAGSREKLEEWLNKSILRIKEEQRELVRNQMLTQQMRSQITKEINVTPMEIRRFFRESSEDSLPRMPAQFEYQKIAITPKISQEEIDRVKGRLRDFQRQVREGRDFATLAVLYSEDPNSAARGGELGLTPRANLVPEFSQVAFNLRDKNKVSKIVETEFGFHIMQLVERQGDRINVRHILLKPKPSADAIEEAKEVADSLVTLIRADSISFEDAALRFSMDKDTRASGGTVINPQSQSTKFELQQIPPTIARVIENMDEGAVSNPFLMKDQRLGTDQYTIVRLQKKTPPHRANMVDDYQTIKRMLENKKQEETFNDWIKRKQEETYISISGDWRNCDFEFEGWIK</sequence>
<dbReference type="InterPro" id="IPR027304">
    <property type="entry name" value="Trigger_fact/SurA_dom_sf"/>
</dbReference>
<dbReference type="SUPFAM" id="SSF109998">
    <property type="entry name" value="Triger factor/SurA peptide-binding domain-like"/>
    <property type="match status" value="1"/>
</dbReference>
<dbReference type="PANTHER" id="PTHR47637:SF1">
    <property type="entry name" value="CHAPERONE SURA"/>
    <property type="match status" value="1"/>
</dbReference>
<evidence type="ECO:0000313" key="6">
    <source>
        <dbReference type="Proteomes" id="UP000252733"/>
    </source>
</evidence>
<dbReference type="RefSeq" id="WP_106153847.1">
    <property type="nucleotide sequence ID" value="NZ_PVTS01000013.1"/>
</dbReference>
<keyword evidence="6" id="KW-1185">Reference proteome</keyword>
<reference evidence="5 6" key="1">
    <citation type="submission" date="2018-07" db="EMBL/GenBank/DDBJ databases">
        <title>Freshwater and sediment microbial communities from various areas in North America, analyzing microbe dynamics in response to fracking.</title>
        <authorList>
            <person name="Lamendella R."/>
        </authorList>
    </citation>
    <scope>NUCLEOTIDE SEQUENCE [LARGE SCALE GENOMIC DNA]</scope>
    <source>
        <strain evidence="5 6">160A</strain>
    </source>
</reference>
<feature type="domain" description="PpiC" evidence="4">
    <location>
        <begin position="175"/>
        <end position="276"/>
    </location>
</feature>
<dbReference type="Proteomes" id="UP000252733">
    <property type="component" value="Unassembled WGS sequence"/>
</dbReference>
<dbReference type="SUPFAM" id="SSF54534">
    <property type="entry name" value="FKBP-like"/>
    <property type="match status" value="2"/>
</dbReference>
<feature type="domain" description="PpiC" evidence="4">
    <location>
        <begin position="279"/>
        <end position="374"/>
    </location>
</feature>
<evidence type="ECO:0000313" key="5">
    <source>
        <dbReference type="EMBL" id="RCW36697.1"/>
    </source>
</evidence>
<dbReference type="Pfam" id="PF00639">
    <property type="entry name" value="Rotamase"/>
    <property type="match status" value="2"/>
</dbReference>
<dbReference type="InterPro" id="IPR046357">
    <property type="entry name" value="PPIase_dom_sf"/>
</dbReference>
<feature type="signal peptide" evidence="3">
    <location>
        <begin position="1"/>
        <end position="23"/>
    </location>
</feature>
<accession>A0A2T0XDI2</accession>
<dbReference type="InterPro" id="IPR023058">
    <property type="entry name" value="PPIase_PpiC_CS"/>
</dbReference>
<dbReference type="EMBL" id="QPIZ01000008">
    <property type="protein sequence ID" value="RCW36697.1"/>
    <property type="molecule type" value="Genomic_DNA"/>
</dbReference>
<proteinExistence type="predicted"/>
<dbReference type="PROSITE" id="PS50198">
    <property type="entry name" value="PPIC_PPIASE_2"/>
    <property type="match status" value="2"/>
</dbReference>
<evidence type="ECO:0000259" key="4">
    <source>
        <dbReference type="PROSITE" id="PS50198"/>
    </source>
</evidence>
<keyword evidence="1 3" id="KW-0732">Signal</keyword>
<dbReference type="AlphaFoldDB" id="A0A2T0XDI2"/>
<dbReference type="PROSITE" id="PS01096">
    <property type="entry name" value="PPIC_PPIASE_1"/>
    <property type="match status" value="1"/>
</dbReference>
<evidence type="ECO:0000256" key="3">
    <source>
        <dbReference type="SAM" id="SignalP"/>
    </source>
</evidence>
<keyword evidence="2" id="KW-0697">Rotamase</keyword>
<dbReference type="Gene3D" id="1.10.4030.10">
    <property type="entry name" value="Porin chaperone SurA, peptide-binding domain"/>
    <property type="match status" value="1"/>
</dbReference>
<gene>
    <name evidence="5" type="ORF">DFO77_108139</name>
</gene>
<protein>
    <submittedName>
        <fullName evidence="5">Periplasmic chaperone for outer membrane proteins SurA</fullName>
    </submittedName>
</protein>
<feature type="chain" id="PRO_5030056616" evidence="3">
    <location>
        <begin position="24"/>
        <end position="453"/>
    </location>
</feature>
<dbReference type="PANTHER" id="PTHR47637">
    <property type="entry name" value="CHAPERONE SURA"/>
    <property type="match status" value="1"/>
</dbReference>
<evidence type="ECO:0000256" key="1">
    <source>
        <dbReference type="ARBA" id="ARBA00022729"/>
    </source>
</evidence>
<dbReference type="OrthoDB" id="14196at2"/>
<dbReference type="InterPro" id="IPR050280">
    <property type="entry name" value="OMP_Chaperone_SurA"/>
</dbReference>
<comment type="caution">
    <text evidence="5">The sequence shown here is derived from an EMBL/GenBank/DDBJ whole genome shotgun (WGS) entry which is preliminary data.</text>
</comment>